<dbReference type="Proteomes" id="UP000283855">
    <property type="component" value="Unassembled WGS sequence"/>
</dbReference>
<keyword evidence="2" id="KW-1133">Transmembrane helix</keyword>
<gene>
    <name evidence="3" type="ORF">DW921_09325</name>
</gene>
<accession>A0A413SYS8</accession>
<dbReference type="EMBL" id="QSFT01000019">
    <property type="protein sequence ID" value="RHA74919.1"/>
    <property type="molecule type" value="Genomic_DNA"/>
</dbReference>
<dbReference type="InterPro" id="IPR031709">
    <property type="entry name" value="PutAbiC"/>
</dbReference>
<evidence type="ECO:0008006" key="5">
    <source>
        <dbReference type="Google" id="ProtNLM"/>
    </source>
</evidence>
<evidence type="ECO:0000313" key="4">
    <source>
        <dbReference type="Proteomes" id="UP000283855"/>
    </source>
</evidence>
<feature type="transmembrane region" description="Helical" evidence="2">
    <location>
        <begin position="12"/>
        <end position="35"/>
    </location>
</feature>
<dbReference type="AlphaFoldDB" id="A0A413SYS8"/>
<evidence type="ECO:0000313" key="3">
    <source>
        <dbReference type="EMBL" id="RHA74919.1"/>
    </source>
</evidence>
<comment type="caution">
    <text evidence="3">The sequence shown here is derived from an EMBL/GenBank/DDBJ whole genome shotgun (WGS) entry which is preliminary data.</text>
</comment>
<evidence type="ECO:0000256" key="2">
    <source>
        <dbReference type="SAM" id="Phobius"/>
    </source>
</evidence>
<keyword evidence="1" id="KW-0175">Coiled coil</keyword>
<dbReference type="Pfam" id="PF16872">
    <property type="entry name" value="putAbiC"/>
    <property type="match status" value="1"/>
</dbReference>
<feature type="transmembrane region" description="Helical" evidence="2">
    <location>
        <begin position="55"/>
        <end position="75"/>
    </location>
</feature>
<keyword evidence="2" id="KW-0472">Membrane</keyword>
<proteinExistence type="predicted"/>
<evidence type="ECO:0000256" key="1">
    <source>
        <dbReference type="SAM" id="Coils"/>
    </source>
</evidence>
<dbReference type="RefSeq" id="WP_118400564.1">
    <property type="nucleotide sequence ID" value="NZ_CABJGD010000019.1"/>
</dbReference>
<name>A0A413SYS8_9BACT</name>
<organism evidence="3 4">
    <name type="scientific">Phocaeicola coprophilus</name>
    <dbReference type="NCBI Taxonomy" id="387090"/>
    <lineage>
        <taxon>Bacteria</taxon>
        <taxon>Pseudomonadati</taxon>
        <taxon>Bacteroidota</taxon>
        <taxon>Bacteroidia</taxon>
        <taxon>Bacteroidales</taxon>
        <taxon>Bacteroidaceae</taxon>
        <taxon>Phocaeicola</taxon>
    </lineage>
</organism>
<sequence length="418" mass="49423">MTDVFDKVFSEKLSAIIAITSLICFFVAIFVFLFCGSWQFSQVLDESKVGQFGDFIGGVVGTLLAFVAAILYYVALKEQRKDIKINQTSINLQNEALGKQIEEFEKQKEELALARNVYEQQYKTMKEQEHTMKIQQFESSFYSFLNVYITIKNELNNNDQDKDFFKTIFIELKNSVNDNLVYEPFLRCHQIVEEKYIELFLHNKGRLSHYFKTVYRLLKIIDSSVYLNQKEKIFYTKIIRSQLTDYELLIMYYNYHSVYAKKAINLIYKYNILKHVHPLSKIEFNNKYGITTENNYALTAFLEGFSILLEKTINQFCDSFEFQEVQEEYSNLSVIVSISYTEAVSIKISCLNKMLIPENFEQIIYDYLFDKLFVTQFKKINDEFACRNYTEEEGIVSFEYILNEQLIQKLNKDTEYDS</sequence>
<feature type="coiled-coil region" evidence="1">
    <location>
        <begin position="94"/>
        <end position="128"/>
    </location>
</feature>
<keyword evidence="2" id="KW-0812">Transmembrane</keyword>
<protein>
    <recommendedName>
        <fullName evidence="5">Phage abortive infection protein</fullName>
    </recommendedName>
</protein>
<reference evidence="3 4" key="1">
    <citation type="submission" date="2018-08" db="EMBL/GenBank/DDBJ databases">
        <title>A genome reference for cultivated species of the human gut microbiota.</title>
        <authorList>
            <person name="Zou Y."/>
            <person name="Xue W."/>
            <person name="Luo G."/>
        </authorList>
    </citation>
    <scope>NUCLEOTIDE SEQUENCE [LARGE SCALE GENOMIC DNA]</scope>
    <source>
        <strain evidence="3 4">AM42-38</strain>
    </source>
</reference>